<keyword evidence="12" id="KW-1185">Reference proteome</keyword>
<dbReference type="PANTHER" id="PTHR46300">
    <property type="entry name" value="P450, PUTATIVE (EUROFUNG)-RELATED-RELATED"/>
    <property type="match status" value="1"/>
</dbReference>
<evidence type="ECO:0000256" key="5">
    <source>
        <dbReference type="ARBA" id="ARBA00022723"/>
    </source>
</evidence>
<dbReference type="Pfam" id="PF00067">
    <property type="entry name" value="p450"/>
    <property type="match status" value="1"/>
</dbReference>
<dbReference type="GO" id="GO:0004497">
    <property type="term" value="F:monooxygenase activity"/>
    <property type="evidence" value="ECO:0007669"/>
    <property type="project" value="UniProtKB-KW"/>
</dbReference>
<comment type="pathway">
    <text evidence="2">Secondary metabolite biosynthesis.</text>
</comment>
<proteinExistence type="inferred from homology"/>
<dbReference type="InterPro" id="IPR036396">
    <property type="entry name" value="Cyt_P450_sf"/>
</dbReference>
<keyword evidence="7 9" id="KW-0408">Iron</keyword>
<dbReference type="Gene3D" id="1.10.630.10">
    <property type="entry name" value="Cytochrome P450"/>
    <property type="match status" value="1"/>
</dbReference>
<evidence type="ECO:0000256" key="6">
    <source>
        <dbReference type="ARBA" id="ARBA00023002"/>
    </source>
</evidence>
<dbReference type="AlphaFoldDB" id="A0AAD7F2J6"/>
<evidence type="ECO:0000256" key="7">
    <source>
        <dbReference type="ARBA" id="ARBA00023004"/>
    </source>
</evidence>
<dbReference type="InterPro" id="IPR017972">
    <property type="entry name" value="Cyt_P450_CS"/>
</dbReference>
<keyword evidence="8 10" id="KW-0503">Monooxygenase</keyword>
<evidence type="ECO:0000256" key="8">
    <source>
        <dbReference type="ARBA" id="ARBA00023033"/>
    </source>
</evidence>
<evidence type="ECO:0000256" key="3">
    <source>
        <dbReference type="ARBA" id="ARBA00010617"/>
    </source>
</evidence>
<dbReference type="PRINTS" id="PR00463">
    <property type="entry name" value="EP450I"/>
</dbReference>
<dbReference type="PROSITE" id="PS00086">
    <property type="entry name" value="CYTOCHROME_P450"/>
    <property type="match status" value="1"/>
</dbReference>
<dbReference type="PRINTS" id="PR00385">
    <property type="entry name" value="P450"/>
</dbReference>
<accession>A0AAD7F2J6</accession>
<keyword evidence="6 10" id="KW-0560">Oxidoreductase</keyword>
<evidence type="ECO:0000313" key="12">
    <source>
        <dbReference type="Proteomes" id="UP001218218"/>
    </source>
</evidence>
<dbReference type="GO" id="GO:0016705">
    <property type="term" value="F:oxidoreductase activity, acting on paired donors, with incorporation or reduction of molecular oxygen"/>
    <property type="evidence" value="ECO:0007669"/>
    <property type="project" value="InterPro"/>
</dbReference>
<dbReference type="EMBL" id="JARIHO010000004">
    <property type="protein sequence ID" value="KAJ7362535.1"/>
    <property type="molecule type" value="Genomic_DNA"/>
</dbReference>
<name>A0AAD7F2J6_9AGAR</name>
<dbReference type="SUPFAM" id="SSF48264">
    <property type="entry name" value="Cytochrome P450"/>
    <property type="match status" value="1"/>
</dbReference>
<feature type="binding site" description="axial binding residue" evidence="9">
    <location>
        <position position="437"/>
    </location>
    <ligand>
        <name>heme</name>
        <dbReference type="ChEBI" id="CHEBI:30413"/>
    </ligand>
    <ligandPart>
        <name>Fe</name>
        <dbReference type="ChEBI" id="CHEBI:18248"/>
    </ligandPart>
</feature>
<evidence type="ECO:0000313" key="11">
    <source>
        <dbReference type="EMBL" id="KAJ7362535.1"/>
    </source>
</evidence>
<dbReference type="GO" id="GO:0005506">
    <property type="term" value="F:iron ion binding"/>
    <property type="evidence" value="ECO:0007669"/>
    <property type="project" value="InterPro"/>
</dbReference>
<organism evidence="11 12">
    <name type="scientific">Mycena albidolilacea</name>
    <dbReference type="NCBI Taxonomy" id="1033008"/>
    <lineage>
        <taxon>Eukaryota</taxon>
        <taxon>Fungi</taxon>
        <taxon>Dikarya</taxon>
        <taxon>Basidiomycota</taxon>
        <taxon>Agaricomycotina</taxon>
        <taxon>Agaricomycetes</taxon>
        <taxon>Agaricomycetidae</taxon>
        <taxon>Agaricales</taxon>
        <taxon>Marasmiineae</taxon>
        <taxon>Mycenaceae</taxon>
        <taxon>Mycena</taxon>
    </lineage>
</organism>
<dbReference type="InterPro" id="IPR002401">
    <property type="entry name" value="Cyt_P450_E_grp-I"/>
</dbReference>
<comment type="caution">
    <text evidence="11">The sequence shown here is derived from an EMBL/GenBank/DDBJ whole genome shotgun (WGS) entry which is preliminary data.</text>
</comment>
<keyword evidence="5 9" id="KW-0479">Metal-binding</keyword>
<comment type="cofactor">
    <cofactor evidence="1 9">
        <name>heme</name>
        <dbReference type="ChEBI" id="CHEBI:30413"/>
    </cofactor>
</comment>
<dbReference type="CDD" id="cd11065">
    <property type="entry name" value="CYP64-like"/>
    <property type="match status" value="1"/>
</dbReference>
<dbReference type="GO" id="GO:0020037">
    <property type="term" value="F:heme binding"/>
    <property type="evidence" value="ECO:0007669"/>
    <property type="project" value="InterPro"/>
</dbReference>
<protein>
    <submittedName>
        <fullName evidence="11">Cytochrome P450</fullName>
    </submittedName>
</protein>
<gene>
    <name evidence="11" type="ORF">DFH08DRAFT_910776</name>
</gene>
<evidence type="ECO:0000256" key="1">
    <source>
        <dbReference type="ARBA" id="ARBA00001971"/>
    </source>
</evidence>
<dbReference type="InterPro" id="IPR050364">
    <property type="entry name" value="Cytochrome_P450_fung"/>
</dbReference>
<evidence type="ECO:0000256" key="2">
    <source>
        <dbReference type="ARBA" id="ARBA00005179"/>
    </source>
</evidence>
<evidence type="ECO:0000256" key="4">
    <source>
        <dbReference type="ARBA" id="ARBA00022617"/>
    </source>
</evidence>
<evidence type="ECO:0000256" key="10">
    <source>
        <dbReference type="RuleBase" id="RU000461"/>
    </source>
</evidence>
<reference evidence="11" key="1">
    <citation type="submission" date="2023-03" db="EMBL/GenBank/DDBJ databases">
        <title>Massive genome expansion in bonnet fungi (Mycena s.s.) driven by repeated elements and novel gene families across ecological guilds.</title>
        <authorList>
            <consortium name="Lawrence Berkeley National Laboratory"/>
            <person name="Harder C.B."/>
            <person name="Miyauchi S."/>
            <person name="Viragh M."/>
            <person name="Kuo A."/>
            <person name="Thoen E."/>
            <person name="Andreopoulos B."/>
            <person name="Lu D."/>
            <person name="Skrede I."/>
            <person name="Drula E."/>
            <person name="Henrissat B."/>
            <person name="Morin E."/>
            <person name="Kohler A."/>
            <person name="Barry K."/>
            <person name="LaButti K."/>
            <person name="Morin E."/>
            <person name="Salamov A."/>
            <person name="Lipzen A."/>
            <person name="Mereny Z."/>
            <person name="Hegedus B."/>
            <person name="Baldrian P."/>
            <person name="Stursova M."/>
            <person name="Weitz H."/>
            <person name="Taylor A."/>
            <person name="Grigoriev I.V."/>
            <person name="Nagy L.G."/>
            <person name="Martin F."/>
            <person name="Kauserud H."/>
        </authorList>
    </citation>
    <scope>NUCLEOTIDE SEQUENCE</scope>
    <source>
        <strain evidence="11">CBHHK002</strain>
    </source>
</reference>
<dbReference type="InterPro" id="IPR001128">
    <property type="entry name" value="Cyt_P450"/>
</dbReference>
<dbReference type="PANTHER" id="PTHR46300:SF7">
    <property type="entry name" value="P450, PUTATIVE (EUROFUNG)-RELATED"/>
    <property type="match status" value="1"/>
</dbReference>
<sequence length="508" mass="55924">MSPLIPELYGPLCSTLVLSCILLVCSIRNRSRLTLPPGPKKLPLVGNLFDMPASEEWKTYQRWSREFDSDIIHLTVAGKSSIILSSLQATNDLLVQRSSIYSDRQGLQITARAVLLIFSQATRTKRKLFNTAFSAGASPHFQPMELTAVHALLRRFLTNPECDIIQQFRQMTGGLIMSIAYGIDVLPMNDPYLKLLQESMHGLAEASVPGKYLVDAIPILKYIPTWFPGAGFKRAAKEWGEMTRQSVRVPFAEAKRIIATGKSQASYVSKLLSVGGDASDPNYSEDAIRDTAGSIFNAGIQTTVATLRTFALAMLLHPEIQERAQSEIDSVVGCDRLPTFDDKSALPYITALVKEMLRWNPPAPLGVPHFVAVENEYRGYRIPAGSIVLANIWAILHDNALYPTPLEFRPERFLAVGQAQGSNPDPASVFGYGRRACPGQFMAMDELWITVASILAAFNITRAIGDTGKGIEPTSRYLSSVSSIQLPFKCCVQPRSKRSAELVEATAL</sequence>
<dbReference type="Proteomes" id="UP001218218">
    <property type="component" value="Unassembled WGS sequence"/>
</dbReference>
<evidence type="ECO:0000256" key="9">
    <source>
        <dbReference type="PIRSR" id="PIRSR602401-1"/>
    </source>
</evidence>
<comment type="similarity">
    <text evidence="3 10">Belongs to the cytochrome P450 family.</text>
</comment>
<keyword evidence="4 9" id="KW-0349">Heme</keyword>